<dbReference type="InterPro" id="IPR020103">
    <property type="entry name" value="PsdUridine_synth_cat_dom_sf"/>
</dbReference>
<dbReference type="OrthoDB" id="424794at2759"/>
<dbReference type="GO" id="GO:0003723">
    <property type="term" value="F:RNA binding"/>
    <property type="evidence" value="ECO:0007669"/>
    <property type="project" value="UniProtKB-KW"/>
</dbReference>
<accession>A0A9P6GZG2</accession>
<dbReference type="PROSITE" id="PS50889">
    <property type="entry name" value="S4"/>
    <property type="match status" value="1"/>
</dbReference>
<dbReference type="InterPro" id="IPR006145">
    <property type="entry name" value="PsdUridine_synth_RsuA/RluA"/>
</dbReference>
<keyword evidence="4" id="KW-1185">Reference proteome</keyword>
<feature type="domain" description="Pseudouridine synthase RsuA/RluA-like" evidence="2">
    <location>
        <begin position="90"/>
        <end position="227"/>
    </location>
</feature>
<sequence length="312" mass="36488">MKRNLEYFFTYKTNVKERWKNKELLEVLVYEFRTRTEEYFRQAIECGVIKVNDEIVKPTRKLKLTDSITHTVHMHEPQPPAIEILSKEEDYVVVNKPAGVPCHPTGGYMYYSVTKSLFGDTKVACVNRLDMPVSGIMIITFNNLSTCLEKIKDAKKIYIAKVRGIFPEYVKVDKKIVCKEGRRRYVSEEGKDCETIFKLISYKDGFSLVQCQPITGRTHQIRIHMQSLGFPIVNDIIYGDQVAETVEQTDSMCKADISEFEDEKMYKCVIKNCKGENNRSFNNKHYFICLHAWKYVYDGKEFEAPWPEWCKI</sequence>
<dbReference type="InterPro" id="IPR050188">
    <property type="entry name" value="RluA_PseudoU_synthase"/>
</dbReference>
<evidence type="ECO:0000313" key="3">
    <source>
        <dbReference type="EMBL" id="KAF9761840.1"/>
    </source>
</evidence>
<comment type="caution">
    <text evidence="3">The sequence shown here is derived from an EMBL/GenBank/DDBJ whole genome shotgun (WGS) entry which is preliminary data.</text>
</comment>
<name>A0A9P6GZG2_9MICR</name>
<dbReference type="GO" id="GO:0009982">
    <property type="term" value="F:pseudouridine synthase activity"/>
    <property type="evidence" value="ECO:0007669"/>
    <property type="project" value="InterPro"/>
</dbReference>
<keyword evidence="1" id="KW-0694">RNA-binding</keyword>
<protein>
    <submittedName>
        <fullName evidence="3">Bifunctional protein RIB2</fullName>
    </submittedName>
</protein>
<dbReference type="PANTHER" id="PTHR21600">
    <property type="entry name" value="MITOCHONDRIAL RNA PSEUDOURIDINE SYNTHASE"/>
    <property type="match status" value="1"/>
</dbReference>
<dbReference type="Pfam" id="PF00849">
    <property type="entry name" value="PseudoU_synth_2"/>
    <property type="match status" value="1"/>
</dbReference>
<dbReference type="EMBL" id="SBJO01000255">
    <property type="protein sequence ID" value="KAF9761840.1"/>
    <property type="molecule type" value="Genomic_DNA"/>
</dbReference>
<dbReference type="AlphaFoldDB" id="A0A9P6GZG2"/>
<dbReference type="PANTHER" id="PTHR21600:SF40">
    <property type="entry name" value="PSEUDOURIDYLATE SYNTHASE RPUSD2"/>
    <property type="match status" value="1"/>
</dbReference>
<gene>
    <name evidence="3" type="primary">RIB2</name>
    <name evidence="3" type="ORF">NGRA_2385</name>
</gene>
<evidence type="ECO:0000259" key="2">
    <source>
        <dbReference type="Pfam" id="PF00849"/>
    </source>
</evidence>
<dbReference type="SUPFAM" id="SSF55174">
    <property type="entry name" value="Alpha-L RNA-binding motif"/>
    <property type="match status" value="1"/>
</dbReference>
<dbReference type="GO" id="GO:0000455">
    <property type="term" value="P:enzyme-directed rRNA pseudouridine synthesis"/>
    <property type="evidence" value="ECO:0007669"/>
    <property type="project" value="TreeGrafter"/>
</dbReference>
<reference evidence="3 4" key="1">
    <citation type="journal article" date="2020" name="Genome Biol. Evol.">
        <title>Comparative genomics of strictly vertically transmitted, feminizing microsporidia endosymbionts of amphipod crustaceans.</title>
        <authorList>
            <person name="Cormier A."/>
            <person name="Chebbi M.A."/>
            <person name="Giraud I."/>
            <person name="Wattier R."/>
            <person name="Teixeira M."/>
            <person name="Gilbert C."/>
            <person name="Rigaud T."/>
            <person name="Cordaux R."/>
        </authorList>
    </citation>
    <scope>NUCLEOTIDE SEQUENCE [LARGE SCALE GENOMIC DNA]</scope>
    <source>
        <strain evidence="3 4">Ou3-Ou53</strain>
    </source>
</reference>
<organism evidence="3 4">
    <name type="scientific">Nosema granulosis</name>
    <dbReference type="NCBI Taxonomy" id="83296"/>
    <lineage>
        <taxon>Eukaryota</taxon>
        <taxon>Fungi</taxon>
        <taxon>Fungi incertae sedis</taxon>
        <taxon>Microsporidia</taxon>
        <taxon>Nosematidae</taxon>
        <taxon>Nosema</taxon>
    </lineage>
</organism>
<proteinExistence type="predicted"/>
<dbReference type="Proteomes" id="UP000740883">
    <property type="component" value="Unassembled WGS sequence"/>
</dbReference>
<dbReference type="SUPFAM" id="SSF55120">
    <property type="entry name" value="Pseudouridine synthase"/>
    <property type="match status" value="1"/>
</dbReference>
<evidence type="ECO:0000256" key="1">
    <source>
        <dbReference type="PROSITE-ProRule" id="PRU00182"/>
    </source>
</evidence>
<evidence type="ECO:0000313" key="4">
    <source>
        <dbReference type="Proteomes" id="UP000740883"/>
    </source>
</evidence>
<dbReference type="Gene3D" id="3.30.2350.10">
    <property type="entry name" value="Pseudouridine synthase"/>
    <property type="match status" value="1"/>
</dbReference>